<dbReference type="Proteomes" id="UP000076154">
    <property type="component" value="Unassembled WGS sequence"/>
</dbReference>
<keyword evidence="2" id="KW-1133">Transmembrane helix</keyword>
<evidence type="ECO:0000313" key="3">
    <source>
        <dbReference type="EMBL" id="RDB28471.1"/>
    </source>
</evidence>
<evidence type="ECO:0000256" key="1">
    <source>
        <dbReference type="SAM" id="MobiDB-lite"/>
    </source>
</evidence>
<feature type="compositionally biased region" description="Low complexity" evidence="1">
    <location>
        <begin position="70"/>
        <end position="81"/>
    </location>
</feature>
<keyword evidence="2" id="KW-0812">Transmembrane</keyword>
<comment type="caution">
    <text evidence="3">The sequence shown here is derived from an EMBL/GenBank/DDBJ whole genome shotgun (WGS) entry which is preliminary data.</text>
</comment>
<feature type="compositionally biased region" description="Pro residues" evidence="1">
    <location>
        <begin position="259"/>
        <end position="268"/>
    </location>
</feature>
<proteinExistence type="predicted"/>
<dbReference type="EMBL" id="LUEZ02000010">
    <property type="protein sequence ID" value="RDB28471.1"/>
    <property type="molecule type" value="Genomic_DNA"/>
</dbReference>
<feature type="region of interest" description="Disordered" evidence="1">
    <location>
        <begin position="188"/>
        <end position="314"/>
    </location>
</feature>
<dbReference type="AlphaFoldDB" id="A0A369K1H4"/>
<feature type="region of interest" description="Disordered" evidence="1">
    <location>
        <begin position="39"/>
        <end position="159"/>
    </location>
</feature>
<feature type="compositionally biased region" description="Basic residues" evidence="1">
    <location>
        <begin position="212"/>
        <end position="223"/>
    </location>
</feature>
<feature type="compositionally biased region" description="Polar residues" evidence="1">
    <location>
        <begin position="225"/>
        <end position="234"/>
    </location>
</feature>
<reference evidence="3" key="1">
    <citation type="submission" date="2018-04" db="EMBL/GenBank/DDBJ databases">
        <title>Whole genome sequencing of Hypsizygus marmoreus.</title>
        <authorList>
            <person name="Choi I.-G."/>
            <person name="Min B."/>
            <person name="Kim J.-G."/>
            <person name="Kim S."/>
            <person name="Oh Y.-L."/>
            <person name="Kong W.-S."/>
            <person name="Park H."/>
            <person name="Jeong J."/>
            <person name="Song E.-S."/>
        </authorList>
    </citation>
    <scope>NUCLEOTIDE SEQUENCE [LARGE SCALE GENOMIC DNA]</scope>
    <source>
        <strain evidence="3">51987-8</strain>
    </source>
</reference>
<keyword evidence="2" id="KW-0472">Membrane</keyword>
<evidence type="ECO:0000313" key="4">
    <source>
        <dbReference type="Proteomes" id="UP000076154"/>
    </source>
</evidence>
<keyword evidence="4" id="KW-1185">Reference proteome</keyword>
<sequence>MVHPVIAGAAGFVYASIGFSLSVLAILLGLLTPARFTPPPFEGSKPPALSNLSEKRRGRALYTNSKDSSDASISSSAPSTPKDLETYPSVAIVSSTNTPLPRSPSPYQRVEHADDPSFPKSNRKPTTVTFIEDSLKSPSASTRTAKPLPSERICLPSEDGQNGFKISSLKPPWGDKRRKIYRCVSSPHLTTANPPIPSPVTLEEEQKLPPLLKKKSKTLRKAPSHPSTPRSASCPTIALVEKKQRPPALRTQPYEAPYFFPPPIPNSPPQQRKPVRSRTLPPISRKRPTSPEGKVLTIGGSLAPPTDHRIAPRK</sequence>
<name>A0A369K1H4_HYPMA</name>
<accession>A0A369K1H4</accession>
<organism evidence="3 4">
    <name type="scientific">Hypsizygus marmoreus</name>
    <name type="common">White beech mushroom</name>
    <name type="synonym">Agaricus marmoreus</name>
    <dbReference type="NCBI Taxonomy" id="39966"/>
    <lineage>
        <taxon>Eukaryota</taxon>
        <taxon>Fungi</taxon>
        <taxon>Dikarya</taxon>
        <taxon>Basidiomycota</taxon>
        <taxon>Agaricomycotina</taxon>
        <taxon>Agaricomycetes</taxon>
        <taxon>Agaricomycetidae</taxon>
        <taxon>Agaricales</taxon>
        <taxon>Tricholomatineae</taxon>
        <taxon>Lyophyllaceae</taxon>
        <taxon>Hypsizygus</taxon>
    </lineage>
</organism>
<evidence type="ECO:0000256" key="2">
    <source>
        <dbReference type="SAM" id="Phobius"/>
    </source>
</evidence>
<feature type="transmembrane region" description="Helical" evidence="2">
    <location>
        <begin position="6"/>
        <end position="31"/>
    </location>
</feature>
<protein>
    <submittedName>
        <fullName evidence="3">Uncharacterized protein</fullName>
    </submittedName>
</protein>
<dbReference type="InParanoid" id="A0A369K1H4"/>
<gene>
    <name evidence="3" type="ORF">Hypma_015925</name>
</gene>
<dbReference type="OrthoDB" id="3005638at2759"/>